<keyword evidence="1" id="KW-0808">Transferase</keyword>
<evidence type="ECO:0000256" key="2">
    <source>
        <dbReference type="ARBA" id="ARBA00023180"/>
    </source>
</evidence>
<dbReference type="EMBL" id="JBBJCI010000370">
    <property type="protein sequence ID" value="KAK7232278.1"/>
    <property type="molecule type" value="Genomic_DNA"/>
</dbReference>
<evidence type="ECO:0000313" key="5">
    <source>
        <dbReference type="Proteomes" id="UP001363151"/>
    </source>
</evidence>
<comment type="caution">
    <text evidence="4">The sequence shown here is derived from an EMBL/GenBank/DDBJ whole genome shotgun (WGS) entry which is preliminary data.</text>
</comment>
<sequence>MAARMLAICLLASANPDVLERATRSLKALETAASLATSRVDHPCVNAKQRIGKDVCACQLSCRDLQCSNARASCGAEFKGWCSDMDMNAAKRVEKRVATLKRGGPAWRLDADAAAPFRDLFGAGGAPFVALVGEQKCGTTLVYDALVQSTALTPAANGRKEQHFFDSHHVIDGCRASGYARGLTGGKARGVIDATPDYLADPVAAAHLAFLAVPETTSGTLHPAKTSNLSISVKSKFLVPAAKVVALVRDPVKRAHAAWDQNRRSNQEGRSFVQAARAELPVARRCGALGEDMPRLFSSIAGGDTAANATLSHGLVEFVERCALFFDGRPRNCWVDKTYAQRGACKRYLYKGFYGFHVAVYAALFPAAQVGVLRAERVFDAATRGAAIENLVAFLGLSAKRVVAPEKRCWHDCGVKKRAASADVPEDLAAELDALYAPSAARLDALLAAGRATAL</sequence>
<dbReference type="Pfam" id="PF00685">
    <property type="entry name" value="Sulfotransfer_1"/>
    <property type="match status" value="1"/>
</dbReference>
<dbReference type="InterPro" id="IPR027417">
    <property type="entry name" value="P-loop_NTPase"/>
</dbReference>
<feature type="domain" description="Sulfotransferase" evidence="3">
    <location>
        <begin position="130"/>
        <end position="267"/>
    </location>
</feature>
<dbReference type="PANTHER" id="PTHR10605">
    <property type="entry name" value="HEPARAN SULFATE SULFOTRANSFERASE"/>
    <property type="match status" value="1"/>
</dbReference>
<dbReference type="InterPro" id="IPR000863">
    <property type="entry name" value="Sulfotransferase_dom"/>
</dbReference>
<organism evidence="4 5">
    <name type="scientific">Aureococcus anophagefferens</name>
    <name type="common">Harmful bloom alga</name>
    <dbReference type="NCBI Taxonomy" id="44056"/>
    <lineage>
        <taxon>Eukaryota</taxon>
        <taxon>Sar</taxon>
        <taxon>Stramenopiles</taxon>
        <taxon>Ochrophyta</taxon>
        <taxon>Pelagophyceae</taxon>
        <taxon>Pelagomonadales</taxon>
        <taxon>Pelagomonadaceae</taxon>
        <taxon>Aureococcus</taxon>
    </lineage>
</organism>
<dbReference type="Proteomes" id="UP001363151">
    <property type="component" value="Unassembled WGS sequence"/>
</dbReference>
<protein>
    <recommendedName>
        <fullName evidence="3">Sulfotransferase domain-containing protein</fullName>
    </recommendedName>
</protein>
<dbReference type="PANTHER" id="PTHR10605:SF56">
    <property type="entry name" value="BIFUNCTIONAL HEPARAN SULFATE N-DEACETYLASE_N-SULFOTRANSFERASE"/>
    <property type="match status" value="1"/>
</dbReference>
<name>A0ABR1FK30_AURAN</name>
<reference evidence="4 5" key="1">
    <citation type="submission" date="2024-03" db="EMBL/GenBank/DDBJ databases">
        <title>Aureococcus anophagefferens CCMP1851 and Kratosvirus quantuckense: Draft genome of a second virus-susceptible host strain in the model system.</title>
        <authorList>
            <person name="Chase E."/>
            <person name="Truchon A.R."/>
            <person name="Schepens W."/>
            <person name="Wilhelm S.W."/>
        </authorList>
    </citation>
    <scope>NUCLEOTIDE SEQUENCE [LARGE SCALE GENOMIC DNA]</scope>
    <source>
        <strain evidence="4 5">CCMP1851</strain>
    </source>
</reference>
<accession>A0ABR1FK30</accession>
<evidence type="ECO:0000259" key="3">
    <source>
        <dbReference type="Pfam" id="PF00685"/>
    </source>
</evidence>
<proteinExistence type="predicted"/>
<keyword evidence="5" id="KW-1185">Reference proteome</keyword>
<dbReference type="Gene3D" id="3.40.50.300">
    <property type="entry name" value="P-loop containing nucleotide triphosphate hydrolases"/>
    <property type="match status" value="1"/>
</dbReference>
<dbReference type="SUPFAM" id="SSF52540">
    <property type="entry name" value="P-loop containing nucleoside triphosphate hydrolases"/>
    <property type="match status" value="1"/>
</dbReference>
<keyword evidence="2" id="KW-0325">Glycoprotein</keyword>
<evidence type="ECO:0000313" key="4">
    <source>
        <dbReference type="EMBL" id="KAK7232278.1"/>
    </source>
</evidence>
<gene>
    <name evidence="4" type="ORF">SO694_00030378</name>
</gene>
<evidence type="ECO:0000256" key="1">
    <source>
        <dbReference type="ARBA" id="ARBA00022679"/>
    </source>
</evidence>
<dbReference type="InterPro" id="IPR037359">
    <property type="entry name" value="NST/OST"/>
</dbReference>